<dbReference type="Proteomes" id="UP001500454">
    <property type="component" value="Unassembled WGS sequence"/>
</dbReference>
<feature type="compositionally biased region" description="Basic and acidic residues" evidence="1">
    <location>
        <begin position="292"/>
        <end position="308"/>
    </location>
</feature>
<feature type="region of interest" description="Disordered" evidence="1">
    <location>
        <begin position="96"/>
        <end position="141"/>
    </location>
</feature>
<organism evidence="2 3">
    <name type="scientific">Hymenobacter koreensis</name>
    <dbReference type="NCBI Taxonomy" id="1084523"/>
    <lineage>
        <taxon>Bacteria</taxon>
        <taxon>Pseudomonadati</taxon>
        <taxon>Bacteroidota</taxon>
        <taxon>Cytophagia</taxon>
        <taxon>Cytophagales</taxon>
        <taxon>Hymenobacteraceae</taxon>
        <taxon>Hymenobacter</taxon>
    </lineage>
</organism>
<dbReference type="InterPro" id="IPR010781">
    <property type="entry name" value="DUF1376"/>
</dbReference>
<name>A0ABP8JMX2_9BACT</name>
<evidence type="ECO:0000313" key="2">
    <source>
        <dbReference type="EMBL" id="GAA4393455.1"/>
    </source>
</evidence>
<feature type="compositionally biased region" description="Polar residues" evidence="1">
    <location>
        <begin position="313"/>
        <end position="323"/>
    </location>
</feature>
<dbReference type="Pfam" id="PF07120">
    <property type="entry name" value="DUF1376"/>
    <property type="match status" value="1"/>
</dbReference>
<protein>
    <recommendedName>
        <fullName evidence="4">DUF1376 domain-containing protein</fullName>
    </recommendedName>
</protein>
<evidence type="ECO:0000313" key="3">
    <source>
        <dbReference type="Proteomes" id="UP001500454"/>
    </source>
</evidence>
<gene>
    <name evidence="2" type="ORF">GCM10023186_45040</name>
</gene>
<dbReference type="RefSeq" id="WP_345227976.1">
    <property type="nucleotide sequence ID" value="NZ_BAABHA010000015.1"/>
</dbReference>
<accession>A0ABP8JMX2</accession>
<dbReference type="EMBL" id="BAABHA010000015">
    <property type="protein sequence ID" value="GAA4393455.1"/>
    <property type="molecule type" value="Genomic_DNA"/>
</dbReference>
<feature type="compositionally biased region" description="Low complexity" evidence="1">
    <location>
        <begin position="127"/>
        <end position="141"/>
    </location>
</feature>
<evidence type="ECO:0000256" key="1">
    <source>
        <dbReference type="SAM" id="MobiDB-lite"/>
    </source>
</evidence>
<feature type="region of interest" description="Disordered" evidence="1">
    <location>
        <begin position="291"/>
        <end position="323"/>
    </location>
</feature>
<comment type="caution">
    <text evidence="2">The sequence shown here is derived from an EMBL/GenBank/DDBJ whole genome shotgun (WGS) entry which is preliminary data.</text>
</comment>
<proteinExistence type="predicted"/>
<evidence type="ECO:0008006" key="4">
    <source>
        <dbReference type="Google" id="ProtNLM"/>
    </source>
</evidence>
<keyword evidence="3" id="KW-1185">Reference proteome</keyword>
<reference evidence="3" key="1">
    <citation type="journal article" date="2019" name="Int. J. Syst. Evol. Microbiol.">
        <title>The Global Catalogue of Microorganisms (GCM) 10K type strain sequencing project: providing services to taxonomists for standard genome sequencing and annotation.</title>
        <authorList>
            <consortium name="The Broad Institute Genomics Platform"/>
            <consortium name="The Broad Institute Genome Sequencing Center for Infectious Disease"/>
            <person name="Wu L."/>
            <person name="Ma J."/>
        </authorList>
    </citation>
    <scope>NUCLEOTIDE SEQUENCE [LARGE SCALE GENOMIC DNA]</scope>
    <source>
        <strain evidence="3">JCM 17924</strain>
    </source>
</reference>
<sequence length="323" mass="35508">MKAYSFYFNASDWLASSAVKLMSKAERGVYIQLLALAWGMERPGTLPAVADKVRRLAEMSLEEWAESGETILEKFPLSECGTYRYNPRLVAEASKEQARSEKAAASANKRWQNKPDANAMPAQSERNANASNPNANASQNACDGNAIVKESKENNTSLAGPAAPAPAEVALPLVEEPKPTKSKPKTDQVAAAHPELAFAALWDQYHNGPGIEKRGSKATAQARWEALPESTRRHILAGLDAYRVDCTRNGPEFMPYCEKFLNLKKQVWATEGYGRTARVIQLAPEARPVQTSKEDLWGFNDARTHEPRPAYASSGQFNGTTPR</sequence>